<dbReference type="RefSeq" id="WP_106585662.1">
    <property type="nucleotide sequence ID" value="NZ_PYGA01000020.1"/>
</dbReference>
<feature type="transmembrane region" description="Helical" evidence="1">
    <location>
        <begin position="90"/>
        <end position="109"/>
    </location>
</feature>
<dbReference type="Proteomes" id="UP000240542">
    <property type="component" value="Unassembled WGS sequence"/>
</dbReference>
<proteinExistence type="predicted"/>
<feature type="transmembrane region" description="Helical" evidence="1">
    <location>
        <begin position="12"/>
        <end position="34"/>
    </location>
</feature>
<gene>
    <name evidence="2" type="ORF">CLV63_120103</name>
</gene>
<keyword evidence="1" id="KW-0472">Membrane</keyword>
<evidence type="ECO:0000256" key="1">
    <source>
        <dbReference type="SAM" id="Phobius"/>
    </source>
</evidence>
<feature type="transmembrane region" description="Helical" evidence="1">
    <location>
        <begin position="188"/>
        <end position="206"/>
    </location>
</feature>
<dbReference type="Pfam" id="PF10067">
    <property type="entry name" value="DUF2306"/>
    <property type="match status" value="1"/>
</dbReference>
<keyword evidence="1" id="KW-0812">Transmembrane</keyword>
<evidence type="ECO:0000313" key="3">
    <source>
        <dbReference type="Proteomes" id="UP000240542"/>
    </source>
</evidence>
<feature type="transmembrane region" description="Helical" evidence="1">
    <location>
        <begin position="154"/>
        <end position="176"/>
    </location>
</feature>
<dbReference type="OrthoDB" id="4698148at2"/>
<evidence type="ECO:0000313" key="2">
    <source>
        <dbReference type="EMBL" id="PSK91376.1"/>
    </source>
</evidence>
<comment type="caution">
    <text evidence="2">The sequence shown here is derived from an EMBL/GenBank/DDBJ whole genome shotgun (WGS) entry which is preliminary data.</text>
</comment>
<feature type="transmembrane region" description="Helical" evidence="1">
    <location>
        <begin position="121"/>
        <end position="142"/>
    </location>
</feature>
<reference evidence="2 3" key="1">
    <citation type="submission" date="2018-03" db="EMBL/GenBank/DDBJ databases">
        <title>Genomic Encyclopedia of Archaeal and Bacterial Type Strains, Phase II (KMG-II): from individual species to whole genera.</title>
        <authorList>
            <person name="Goeker M."/>
        </authorList>
    </citation>
    <scope>NUCLEOTIDE SEQUENCE [LARGE SCALE GENOMIC DNA]</scope>
    <source>
        <strain evidence="2 3">DSM 45312</strain>
    </source>
</reference>
<feature type="transmembrane region" description="Helical" evidence="1">
    <location>
        <begin position="54"/>
        <end position="78"/>
    </location>
</feature>
<sequence>MPRGPAAARRGEWWIPVGLIALSLIPVLAGALRLGELAGGAVGPGDQRFADDPAPVVAHIIGATVFCLVGAFQFVPSLRARHRAWHRRAGRVLVASGLLAALTGMWLGVGADLPPTDNGLLMVFRLAFGGLMAVGLVLAFLAARRRDIRVHRRWMLRSYALGQAAGTQAFVLAAVAALPGEVSPYQRALGMGASWGVNLAVAEWIARR</sequence>
<keyword evidence="1" id="KW-1133">Transmembrane helix</keyword>
<dbReference type="EMBL" id="PYGA01000020">
    <property type="protein sequence ID" value="PSK91376.1"/>
    <property type="molecule type" value="Genomic_DNA"/>
</dbReference>
<accession>A0A2P8D2H9</accession>
<name>A0A2P8D2H9_9ACTN</name>
<dbReference type="AlphaFoldDB" id="A0A2P8D2H9"/>
<organism evidence="2 3">
    <name type="scientific">Murinocardiopsis flavida</name>
    <dbReference type="NCBI Taxonomy" id="645275"/>
    <lineage>
        <taxon>Bacteria</taxon>
        <taxon>Bacillati</taxon>
        <taxon>Actinomycetota</taxon>
        <taxon>Actinomycetes</taxon>
        <taxon>Streptosporangiales</taxon>
        <taxon>Nocardiopsidaceae</taxon>
        <taxon>Murinocardiopsis</taxon>
    </lineage>
</organism>
<protein>
    <submittedName>
        <fullName evidence="2">Putative membrane protein DUF2306</fullName>
    </submittedName>
</protein>
<keyword evidence="3" id="KW-1185">Reference proteome</keyword>
<dbReference type="InterPro" id="IPR018750">
    <property type="entry name" value="DUF2306_membrane"/>
</dbReference>